<keyword evidence="8" id="KW-1185">Reference proteome</keyword>
<dbReference type="InterPro" id="IPR013809">
    <property type="entry name" value="ENTH"/>
</dbReference>
<accession>A0A6J2TJR7</accession>
<comment type="subcellular location">
    <subcellularLocation>
        <location evidence="1">Cytoplasm</location>
    </subcellularLocation>
</comment>
<evidence type="ECO:0000256" key="3">
    <source>
        <dbReference type="ARBA" id="ARBA00022490"/>
    </source>
</evidence>
<keyword evidence="4" id="KW-0009">Actin-binding</keyword>
<feature type="coiled-coil region" evidence="5">
    <location>
        <begin position="579"/>
        <end position="634"/>
    </location>
</feature>
<dbReference type="OrthoDB" id="8178130at2759"/>
<dbReference type="PROSITE" id="PS50945">
    <property type="entry name" value="I_LWEQ"/>
    <property type="match status" value="1"/>
</dbReference>
<proteinExistence type="inferred from homology"/>
<name>A0A6J2TJR7_DROLE</name>
<dbReference type="InterPro" id="IPR011417">
    <property type="entry name" value="ANTH_dom"/>
</dbReference>
<dbReference type="PROSITE" id="PS50942">
    <property type="entry name" value="ENTH"/>
    <property type="match status" value="1"/>
</dbReference>
<dbReference type="Proteomes" id="UP000504634">
    <property type="component" value="Unplaced"/>
</dbReference>
<dbReference type="InterPro" id="IPR008942">
    <property type="entry name" value="ENTH_VHS"/>
</dbReference>
<feature type="domain" description="ENTH" evidence="6">
    <location>
        <begin position="4"/>
        <end position="132"/>
    </location>
</feature>
<comment type="similarity">
    <text evidence="2">Belongs to the SLA2 family.</text>
</comment>
<dbReference type="CDD" id="cd17006">
    <property type="entry name" value="ANTH_N_HIP1_like"/>
    <property type="match status" value="1"/>
</dbReference>
<dbReference type="GO" id="GO:0007015">
    <property type="term" value="P:actin filament organization"/>
    <property type="evidence" value="ECO:0007669"/>
    <property type="project" value="TreeGrafter"/>
</dbReference>
<feature type="coiled-coil region" evidence="5">
    <location>
        <begin position="438"/>
        <end position="486"/>
    </location>
</feature>
<evidence type="ECO:0000313" key="9">
    <source>
        <dbReference type="RefSeq" id="XP_030375252.1"/>
    </source>
</evidence>
<dbReference type="SMART" id="SM00273">
    <property type="entry name" value="ENTH"/>
    <property type="match status" value="1"/>
</dbReference>
<dbReference type="RefSeq" id="XP_030375252.1">
    <property type="nucleotide sequence ID" value="XM_030519392.1"/>
</dbReference>
<evidence type="ECO:0000259" key="7">
    <source>
        <dbReference type="PROSITE" id="PS50945"/>
    </source>
</evidence>
<reference evidence="9" key="1">
    <citation type="submission" date="2025-08" db="UniProtKB">
        <authorList>
            <consortium name="RefSeq"/>
        </authorList>
    </citation>
    <scope>IDENTIFICATION</scope>
    <source>
        <strain evidence="9">11010-0011.00</strain>
        <tissue evidence="9">Whole body</tissue>
    </source>
</reference>
<dbReference type="GO" id="GO:0030864">
    <property type="term" value="C:cortical actin cytoskeleton"/>
    <property type="evidence" value="ECO:0007669"/>
    <property type="project" value="TreeGrafter"/>
</dbReference>
<dbReference type="GO" id="GO:0032051">
    <property type="term" value="F:clathrin light chain binding"/>
    <property type="evidence" value="ECO:0007669"/>
    <property type="project" value="TreeGrafter"/>
</dbReference>
<sequence length="1049" mass="120527">MSTNSEKDFYNLTISVNKALNGIEAPLKTKHARSVIIMIHKAKEAKSFWRVVSRQPLMESRFTAWKFCHLLHKVLREAHPCALQHSQSQKTMILEIGKLWGHLQDDIGYCIKAYTKLLVTKLSFHEKNRMYPGSLLIAFADIEKVAEGDINFHFQLCVEIFDYLDDIIALQLTIFSSINTYRMSSMTQQGQCRLAPLICLIQDSNALYDISVRLMFKLHDVLPKDVLNGHRDRFNDIFVKLKCFYENVRPLQYFADLIKVPLLPECPNFRSHTIQTYVAPVLVVQPEPIVDDLVNTNFDNSSELDGIVVQRVETLENIISDKEEIIEQLKSKLDIFKTKYDELEVNYSRDISELQRNNTALSNELASTNEMCSSMRLAKDELELQLSNTPTLNQKVLEDEEKLKLSAEKFDKLKTMYTQIRDEHINLLRQQSDSSKRLTKEKQTNSELMLEIKSLNHDMSELKGHIDELTENNSNLLKRIDEQSEHFIKFESLQKDLRTNFEETIQKKDEENISLHSTVQQLKAKEIELENHKSQLQTTVEKLTQAEDIIKAKDEEIQKNLAHYEKEAKTRSVTFEENEKMYQNDCHNLRSNLEELQNKLMQSEQSSEELKQRITSLHQEKEETGQKYLDLEKQVHIHKGELNNVIKEANVLKDSNKKCLEDTQELRQLIIKTIEEICASKLQDSTQQPLEVIPKIILETESLLDKTVSSSQASAALSIYKIKDIINLGYTFVKLYDQCDLIYKSTTEIEKGQNIFSQIRSICTQFLRLFQNLQNEKTNQQTDEIVNEIKINLNTLKKLVQELLDTYDNKVDLDKLVQIELKEMDVAIEAAASQIMELLSSARKKHNGIKLEVNEKILDACTTLMECIKVLIVKSRILQQEIISSRKGNATVNEFYKRNSQWSEGLISASKSVAKAANYLVKAANNAVVSESGQNFELIVAAQEIAACTAQLVIASKVKANGESKSLTDLTDASRSVTKATGTVVATVKDCNVQLEQATDVEFCKLTPSQIKTMEMEIHVKVLQLEQALQTQRFKLSAFRREHYQTTEY</sequence>
<dbReference type="Pfam" id="PF01608">
    <property type="entry name" value="I_LWEQ"/>
    <property type="match status" value="1"/>
</dbReference>
<feature type="domain" description="I/LWEQ" evidence="7">
    <location>
        <begin position="805"/>
        <end position="1047"/>
    </location>
</feature>
<dbReference type="InterPro" id="IPR002558">
    <property type="entry name" value="ILWEQ_dom"/>
</dbReference>
<dbReference type="Gene3D" id="1.25.40.90">
    <property type="match status" value="1"/>
</dbReference>
<dbReference type="PANTHER" id="PTHR10407:SF15">
    <property type="entry name" value="HUNTINGTIN INTERACTING PROTEIN 1"/>
    <property type="match status" value="1"/>
</dbReference>
<evidence type="ECO:0000313" key="8">
    <source>
        <dbReference type="Proteomes" id="UP000504634"/>
    </source>
</evidence>
<dbReference type="GO" id="GO:0043325">
    <property type="term" value="F:phosphatidylinositol-3,4-bisphosphate binding"/>
    <property type="evidence" value="ECO:0007669"/>
    <property type="project" value="TreeGrafter"/>
</dbReference>
<dbReference type="GO" id="GO:0051015">
    <property type="term" value="F:actin filament binding"/>
    <property type="evidence" value="ECO:0007669"/>
    <property type="project" value="TreeGrafter"/>
</dbReference>
<evidence type="ECO:0000256" key="5">
    <source>
        <dbReference type="SAM" id="Coils"/>
    </source>
</evidence>
<keyword evidence="3" id="KW-0963">Cytoplasm</keyword>
<evidence type="ECO:0000256" key="1">
    <source>
        <dbReference type="ARBA" id="ARBA00004496"/>
    </source>
</evidence>
<dbReference type="GO" id="GO:0006897">
    <property type="term" value="P:endocytosis"/>
    <property type="evidence" value="ECO:0007669"/>
    <property type="project" value="InterPro"/>
</dbReference>
<dbReference type="SUPFAM" id="SSF109885">
    <property type="entry name" value="I/LWEQ domain"/>
    <property type="match status" value="1"/>
</dbReference>
<dbReference type="FunFam" id="1.25.40.90:FF:000012">
    <property type="entry name" value="Huntingtin interacting protein 1-related"/>
    <property type="match status" value="1"/>
</dbReference>
<dbReference type="SUPFAM" id="SSF48464">
    <property type="entry name" value="ENTH/VHS domain"/>
    <property type="match status" value="1"/>
</dbReference>
<dbReference type="PANTHER" id="PTHR10407">
    <property type="entry name" value="HUNTINGTIN INTERACTING PROTEIN 1"/>
    <property type="match status" value="1"/>
</dbReference>
<dbReference type="GO" id="GO:0035615">
    <property type="term" value="F:clathrin adaptor activity"/>
    <property type="evidence" value="ECO:0007669"/>
    <property type="project" value="TreeGrafter"/>
</dbReference>
<dbReference type="FunFam" id="1.20.1410.10:FF:000006">
    <property type="entry name" value="Huntingtin interacting protein"/>
    <property type="match status" value="1"/>
</dbReference>
<feature type="coiled-coil region" evidence="5">
    <location>
        <begin position="515"/>
        <end position="549"/>
    </location>
</feature>
<dbReference type="GO" id="GO:0030136">
    <property type="term" value="C:clathrin-coated vesicle"/>
    <property type="evidence" value="ECO:0007669"/>
    <property type="project" value="TreeGrafter"/>
</dbReference>
<gene>
    <name evidence="9" type="primary">LOC115624633</name>
</gene>
<dbReference type="AlphaFoldDB" id="A0A6J2TJR7"/>
<evidence type="ECO:0000259" key="6">
    <source>
        <dbReference type="PROSITE" id="PS50942"/>
    </source>
</evidence>
<dbReference type="Pfam" id="PF07651">
    <property type="entry name" value="ANTH"/>
    <property type="match status" value="1"/>
</dbReference>
<evidence type="ECO:0000256" key="2">
    <source>
        <dbReference type="ARBA" id="ARBA00010135"/>
    </source>
</evidence>
<organism evidence="8 9">
    <name type="scientific">Drosophila lebanonensis</name>
    <name type="common">Fruit fly</name>
    <name type="synonym">Scaptodrosophila lebanonensis</name>
    <dbReference type="NCBI Taxonomy" id="7225"/>
    <lineage>
        <taxon>Eukaryota</taxon>
        <taxon>Metazoa</taxon>
        <taxon>Ecdysozoa</taxon>
        <taxon>Arthropoda</taxon>
        <taxon>Hexapoda</taxon>
        <taxon>Insecta</taxon>
        <taxon>Pterygota</taxon>
        <taxon>Neoptera</taxon>
        <taxon>Endopterygota</taxon>
        <taxon>Diptera</taxon>
        <taxon>Brachycera</taxon>
        <taxon>Muscomorpha</taxon>
        <taxon>Ephydroidea</taxon>
        <taxon>Drosophilidae</taxon>
        <taxon>Scaptodrosophila</taxon>
    </lineage>
</organism>
<dbReference type="SMART" id="SM00307">
    <property type="entry name" value="ILWEQ"/>
    <property type="match status" value="1"/>
</dbReference>
<dbReference type="CTD" id="3092"/>
<dbReference type="InterPro" id="IPR035964">
    <property type="entry name" value="I/LWEQ_dom_sf"/>
</dbReference>
<dbReference type="GeneID" id="115624633"/>
<dbReference type="Gene3D" id="1.20.1410.10">
    <property type="entry name" value="I/LWEQ domain"/>
    <property type="match status" value="1"/>
</dbReference>
<dbReference type="InterPro" id="IPR030224">
    <property type="entry name" value="Sla2_fam"/>
</dbReference>
<dbReference type="GO" id="GO:0080025">
    <property type="term" value="F:phosphatidylinositol-3,5-bisphosphate binding"/>
    <property type="evidence" value="ECO:0007669"/>
    <property type="project" value="TreeGrafter"/>
</dbReference>
<dbReference type="GO" id="GO:0048268">
    <property type="term" value="P:clathrin coat assembly"/>
    <property type="evidence" value="ECO:0007669"/>
    <property type="project" value="TreeGrafter"/>
</dbReference>
<protein>
    <submittedName>
        <fullName evidence="9">Huntingtin-interacting protein 1</fullName>
    </submittedName>
</protein>
<feature type="coiled-coil region" evidence="5">
    <location>
        <begin position="312"/>
        <end position="371"/>
    </location>
</feature>
<evidence type="ECO:0000256" key="4">
    <source>
        <dbReference type="ARBA" id="ARBA00023203"/>
    </source>
</evidence>
<keyword evidence="5" id="KW-0175">Coiled coil</keyword>